<keyword evidence="1" id="KW-0678">Repressor</keyword>
<evidence type="ECO:0000313" key="6">
    <source>
        <dbReference type="EMBL" id="WNQ10520.1"/>
    </source>
</evidence>
<reference evidence="6 7" key="1">
    <citation type="submission" date="2022-02" db="EMBL/GenBank/DDBJ databases">
        <title>Paenibacillus sp. MBLB1776 Whole Genome Shotgun Sequencing.</title>
        <authorList>
            <person name="Hwang C.Y."/>
            <person name="Cho E.-S."/>
            <person name="Seo M.-J."/>
        </authorList>
    </citation>
    <scope>NUCLEOTIDE SEQUENCE [LARGE SCALE GENOMIC DNA]</scope>
    <source>
        <strain evidence="6 7">MBLB1776</strain>
    </source>
</reference>
<dbReference type="Pfam" id="PF00356">
    <property type="entry name" value="LacI"/>
    <property type="match status" value="1"/>
</dbReference>
<evidence type="ECO:0000259" key="5">
    <source>
        <dbReference type="PROSITE" id="PS50932"/>
    </source>
</evidence>
<dbReference type="InterPro" id="IPR010982">
    <property type="entry name" value="Lambda_DNA-bd_dom_sf"/>
</dbReference>
<keyword evidence="4" id="KW-0804">Transcription</keyword>
<dbReference type="SUPFAM" id="SSF53822">
    <property type="entry name" value="Periplasmic binding protein-like I"/>
    <property type="match status" value="1"/>
</dbReference>
<dbReference type="InterPro" id="IPR046335">
    <property type="entry name" value="LacI/GalR-like_sensor"/>
</dbReference>
<dbReference type="EMBL" id="CP130318">
    <property type="protein sequence ID" value="WNQ10520.1"/>
    <property type="molecule type" value="Genomic_DNA"/>
</dbReference>
<dbReference type="RefSeq" id="WP_315604294.1">
    <property type="nucleotide sequence ID" value="NZ_CP130318.1"/>
</dbReference>
<evidence type="ECO:0000256" key="3">
    <source>
        <dbReference type="ARBA" id="ARBA00023125"/>
    </source>
</evidence>
<dbReference type="GO" id="GO:0003700">
    <property type="term" value="F:DNA-binding transcription factor activity"/>
    <property type="evidence" value="ECO:0007669"/>
    <property type="project" value="TreeGrafter"/>
</dbReference>
<evidence type="ECO:0000256" key="4">
    <source>
        <dbReference type="ARBA" id="ARBA00023163"/>
    </source>
</evidence>
<dbReference type="InterPro" id="IPR000843">
    <property type="entry name" value="HTH_LacI"/>
</dbReference>
<dbReference type="InterPro" id="IPR028082">
    <property type="entry name" value="Peripla_BP_I"/>
</dbReference>
<organism evidence="6 7">
    <name type="scientific">Paenibacillus aurantius</name>
    <dbReference type="NCBI Taxonomy" id="2918900"/>
    <lineage>
        <taxon>Bacteria</taxon>
        <taxon>Bacillati</taxon>
        <taxon>Bacillota</taxon>
        <taxon>Bacilli</taxon>
        <taxon>Bacillales</taxon>
        <taxon>Paenibacillaceae</taxon>
        <taxon>Paenibacillus</taxon>
    </lineage>
</organism>
<dbReference type="KEGG" id="paun:MJA45_23330"/>
<dbReference type="PANTHER" id="PTHR30146:SF148">
    <property type="entry name" value="HTH-TYPE TRANSCRIPTIONAL REPRESSOR PURR-RELATED"/>
    <property type="match status" value="1"/>
</dbReference>
<dbReference type="SUPFAM" id="SSF47413">
    <property type="entry name" value="lambda repressor-like DNA-binding domains"/>
    <property type="match status" value="1"/>
</dbReference>
<keyword evidence="7" id="KW-1185">Reference proteome</keyword>
<evidence type="ECO:0000313" key="7">
    <source>
        <dbReference type="Proteomes" id="UP001305702"/>
    </source>
</evidence>
<proteinExistence type="predicted"/>
<dbReference type="CDD" id="cd01392">
    <property type="entry name" value="HTH_LacI"/>
    <property type="match status" value="1"/>
</dbReference>
<dbReference type="SMART" id="SM00354">
    <property type="entry name" value="HTH_LACI"/>
    <property type="match status" value="1"/>
</dbReference>
<dbReference type="Pfam" id="PF13377">
    <property type="entry name" value="Peripla_BP_3"/>
    <property type="match status" value="1"/>
</dbReference>
<dbReference type="Proteomes" id="UP001305702">
    <property type="component" value="Chromosome"/>
</dbReference>
<sequence length="346" mass="37628">MSRKPSIQSMADQLGLSKYAVSRALSGKSGVSPATRERVLELAKTLGYGLPAPKAAGPSPVSASSFVLICINQTNRGDASYWQRVLAGLISGCSERGWHHAIVSQPVSFPAATTLSPQELIAPHLDWGSCLGIIVMGAYPYPVLQLMVRTGKPLVLLDHHEPLLSCDEVNHANIDAGFLIGHHLLAGRKCRRLVFLGDDGRSTSFAERRIGVRLARDRYGSPETELQEWELPYEAGGWLEAAAERFGRLAPGERPDAWIGANDDIAMQWMQRLRQIGCSVPEEAQVAGIDNVEGAALSSPRLTTIHLGKEELGRRTVETLERRIAHPGTPIERIQMGAVLIPRDSA</sequence>
<name>A0AA96LEA2_9BACL</name>
<dbReference type="PANTHER" id="PTHR30146">
    <property type="entry name" value="LACI-RELATED TRANSCRIPTIONAL REPRESSOR"/>
    <property type="match status" value="1"/>
</dbReference>
<evidence type="ECO:0000256" key="2">
    <source>
        <dbReference type="ARBA" id="ARBA00023015"/>
    </source>
</evidence>
<feature type="domain" description="HTH lacI-type" evidence="5">
    <location>
        <begin position="5"/>
        <end position="48"/>
    </location>
</feature>
<dbReference type="AlphaFoldDB" id="A0AA96LEA2"/>
<gene>
    <name evidence="6" type="ORF">MJA45_23330</name>
</gene>
<dbReference type="PROSITE" id="PS50932">
    <property type="entry name" value="HTH_LACI_2"/>
    <property type="match status" value="1"/>
</dbReference>
<accession>A0AA96LEA2</accession>
<evidence type="ECO:0000256" key="1">
    <source>
        <dbReference type="ARBA" id="ARBA00022491"/>
    </source>
</evidence>
<keyword evidence="3 6" id="KW-0238">DNA-binding</keyword>
<dbReference type="Gene3D" id="1.10.260.40">
    <property type="entry name" value="lambda repressor-like DNA-binding domains"/>
    <property type="match status" value="1"/>
</dbReference>
<dbReference type="GO" id="GO:0000976">
    <property type="term" value="F:transcription cis-regulatory region binding"/>
    <property type="evidence" value="ECO:0007669"/>
    <property type="project" value="TreeGrafter"/>
</dbReference>
<protein>
    <submittedName>
        <fullName evidence="6">LacI family DNA-binding transcriptional regulator</fullName>
    </submittedName>
</protein>
<keyword evidence="2" id="KW-0805">Transcription regulation</keyword>
<dbReference type="Gene3D" id="3.40.50.2300">
    <property type="match status" value="2"/>
</dbReference>